<sequence length="64" mass="7515">MCAVFRCQEDVLLRGLVGCILKLLYHAVVYIVYCRNVELYGFHMSLPCVAIRDKWRYTGHISDY</sequence>
<gene>
    <name evidence="2" type="ORF">ANAPC1_00227</name>
</gene>
<organism evidence="2 3">
    <name type="scientific">Anaplasma phagocytophilum</name>
    <name type="common">Ehrlichia phagocytophila</name>
    <dbReference type="NCBI Taxonomy" id="948"/>
    <lineage>
        <taxon>Bacteria</taxon>
        <taxon>Pseudomonadati</taxon>
        <taxon>Pseudomonadota</taxon>
        <taxon>Alphaproteobacteria</taxon>
        <taxon>Rickettsiales</taxon>
        <taxon>Anaplasmataceae</taxon>
        <taxon>Anaplasma</taxon>
        <taxon>phagocytophilum group</taxon>
    </lineage>
</organism>
<keyword evidence="1" id="KW-1133">Transmembrane helix</keyword>
<evidence type="ECO:0000313" key="3">
    <source>
        <dbReference type="Proteomes" id="UP000078419"/>
    </source>
</evidence>
<dbReference type="AlphaFoldDB" id="A0AA45ZH51"/>
<dbReference type="EMBL" id="FLLR01000005">
    <property type="protein sequence ID" value="SBO13889.1"/>
    <property type="molecule type" value="Genomic_DNA"/>
</dbReference>
<keyword evidence="1" id="KW-0812">Transmembrane</keyword>
<comment type="caution">
    <text evidence="2">The sequence shown here is derived from an EMBL/GenBank/DDBJ whole genome shotgun (WGS) entry which is preliminary data.</text>
</comment>
<accession>A0AA45ZH51</accession>
<evidence type="ECO:0000256" key="1">
    <source>
        <dbReference type="SAM" id="Phobius"/>
    </source>
</evidence>
<protein>
    <submittedName>
        <fullName evidence="2">Uncharacterized protein</fullName>
    </submittedName>
</protein>
<feature type="transmembrane region" description="Helical" evidence="1">
    <location>
        <begin position="12"/>
        <end position="33"/>
    </location>
</feature>
<proteinExistence type="predicted"/>
<evidence type="ECO:0000313" key="2">
    <source>
        <dbReference type="EMBL" id="SBO13889.1"/>
    </source>
</evidence>
<keyword evidence="1" id="KW-0472">Membrane</keyword>
<reference evidence="3" key="1">
    <citation type="submission" date="2016-03" db="EMBL/GenBank/DDBJ databases">
        <authorList>
            <person name="Loux Valentin"/>
        </authorList>
    </citation>
    <scope>NUCLEOTIDE SEQUENCE [LARGE SCALE GENOMIC DNA]</scope>
    <source>
        <strain evidence="3">C1</strain>
    </source>
</reference>
<dbReference type="Proteomes" id="UP000078419">
    <property type="component" value="Unassembled WGS sequence"/>
</dbReference>
<name>A0AA45ZH51_ANAPH</name>